<dbReference type="Gene3D" id="1.20.58.530">
    <property type="match status" value="1"/>
</dbReference>
<dbReference type="Gene3D" id="3.40.850.10">
    <property type="entry name" value="Kinesin motor domain"/>
    <property type="match status" value="1"/>
</dbReference>
<dbReference type="SUPFAM" id="SSF50084">
    <property type="entry name" value="Myosin S1 fragment, N-terminal domain"/>
    <property type="match status" value="1"/>
</dbReference>
<dbReference type="GO" id="GO:0005524">
    <property type="term" value="F:ATP binding"/>
    <property type="evidence" value="ECO:0007669"/>
    <property type="project" value="UniProtKB-UniRule"/>
</dbReference>
<keyword evidence="16" id="KW-1185">Reference proteome</keyword>
<dbReference type="PROSITE" id="PS51456">
    <property type="entry name" value="MYOSIN_MOTOR"/>
    <property type="match status" value="1"/>
</dbReference>
<dbReference type="InterPro" id="IPR002710">
    <property type="entry name" value="Dilute_dom"/>
</dbReference>
<evidence type="ECO:0000259" key="12">
    <source>
        <dbReference type="PROSITE" id="PS51126"/>
    </source>
</evidence>
<dbReference type="SMART" id="SM01132">
    <property type="entry name" value="DIL"/>
    <property type="match status" value="1"/>
</dbReference>
<evidence type="ECO:0000256" key="5">
    <source>
        <dbReference type="ARBA" id="ARBA00023054"/>
    </source>
</evidence>
<protein>
    <submittedName>
        <fullName evidence="15">LAMI_0F06348g1_1</fullName>
    </submittedName>
</protein>
<dbReference type="PRINTS" id="PR00193">
    <property type="entry name" value="MYOSINHEAVY"/>
</dbReference>
<evidence type="ECO:0000313" key="16">
    <source>
        <dbReference type="Proteomes" id="UP000191024"/>
    </source>
</evidence>
<dbReference type="GO" id="GO:0005737">
    <property type="term" value="C:cytoplasm"/>
    <property type="evidence" value="ECO:0007669"/>
    <property type="project" value="TreeGrafter"/>
</dbReference>
<keyword evidence="6 9" id="KW-0518">Myosin</keyword>
<feature type="domain" description="Myosin motor" evidence="13">
    <location>
        <begin position="71"/>
        <end position="778"/>
    </location>
</feature>
<evidence type="ECO:0000256" key="6">
    <source>
        <dbReference type="ARBA" id="ARBA00023123"/>
    </source>
</evidence>
<dbReference type="EMBL" id="LT598467">
    <property type="protein sequence ID" value="SCU96379.1"/>
    <property type="molecule type" value="Genomic_DNA"/>
</dbReference>
<evidence type="ECO:0000256" key="11">
    <source>
        <dbReference type="SAM" id="MobiDB-lite"/>
    </source>
</evidence>
<dbReference type="STRING" id="1230905.A0A1G4JYV4"/>
<dbReference type="SUPFAM" id="SSF52540">
    <property type="entry name" value="P-loop containing nucleoside triphosphate hydrolases"/>
    <property type="match status" value="2"/>
</dbReference>
<evidence type="ECO:0000256" key="4">
    <source>
        <dbReference type="ARBA" id="ARBA00022840"/>
    </source>
</evidence>
<dbReference type="SMART" id="SM00015">
    <property type="entry name" value="IQ"/>
    <property type="match status" value="4"/>
</dbReference>
<dbReference type="GO" id="GO:0000146">
    <property type="term" value="F:microfilament motor activity"/>
    <property type="evidence" value="ECO:0007669"/>
    <property type="project" value="TreeGrafter"/>
</dbReference>
<evidence type="ECO:0000256" key="10">
    <source>
        <dbReference type="SAM" id="Coils"/>
    </source>
</evidence>
<organism evidence="15 16">
    <name type="scientific">Lachancea mirantina</name>
    <dbReference type="NCBI Taxonomy" id="1230905"/>
    <lineage>
        <taxon>Eukaryota</taxon>
        <taxon>Fungi</taxon>
        <taxon>Dikarya</taxon>
        <taxon>Ascomycota</taxon>
        <taxon>Saccharomycotina</taxon>
        <taxon>Saccharomycetes</taxon>
        <taxon>Saccharomycetales</taxon>
        <taxon>Saccharomycetaceae</taxon>
        <taxon>Lachancea</taxon>
    </lineage>
</organism>
<evidence type="ECO:0000256" key="7">
    <source>
        <dbReference type="ARBA" id="ARBA00023175"/>
    </source>
</evidence>
<feature type="region of interest" description="Actin-binding" evidence="9">
    <location>
        <begin position="649"/>
        <end position="671"/>
    </location>
</feature>
<keyword evidence="7 9" id="KW-0505">Motor protein</keyword>
<dbReference type="GO" id="GO:0051015">
    <property type="term" value="F:actin filament binding"/>
    <property type="evidence" value="ECO:0007669"/>
    <property type="project" value="TreeGrafter"/>
</dbReference>
<dbReference type="InterPro" id="IPR046943">
    <property type="entry name" value="Fungal_Myo2/2A_CBD"/>
</dbReference>
<evidence type="ECO:0000256" key="3">
    <source>
        <dbReference type="ARBA" id="ARBA00022741"/>
    </source>
</evidence>
<dbReference type="PROSITE" id="PS51126">
    <property type="entry name" value="DILUTE"/>
    <property type="match status" value="1"/>
</dbReference>
<feature type="domain" description="Dilute" evidence="12">
    <location>
        <begin position="1209"/>
        <end position="1484"/>
    </location>
</feature>
<dbReference type="GO" id="GO:0016020">
    <property type="term" value="C:membrane"/>
    <property type="evidence" value="ECO:0007669"/>
    <property type="project" value="TreeGrafter"/>
</dbReference>
<dbReference type="FunFam" id="1.10.10.820:FF:000001">
    <property type="entry name" value="Myosin heavy chain"/>
    <property type="match status" value="1"/>
</dbReference>
<dbReference type="PROSITE" id="PS51844">
    <property type="entry name" value="SH3_LIKE"/>
    <property type="match status" value="1"/>
</dbReference>
<keyword evidence="2" id="KW-0677">Repeat</keyword>
<dbReference type="PANTHER" id="PTHR13140">
    <property type="entry name" value="MYOSIN"/>
    <property type="match status" value="1"/>
</dbReference>
<gene>
    <name evidence="15" type="ORF">LAMI_0F06348G</name>
</gene>
<feature type="compositionally biased region" description="Polar residues" evidence="11">
    <location>
        <begin position="1103"/>
        <end position="1113"/>
    </location>
</feature>
<sequence>MSSFEVGTRCWYPDKQEGWIGAEVTSHAHNNDKYQLTLTLASGENVEIETKSLEEDKDNVLPLLRNPPILEAIEDLTSLSYLNEPAVLHAIRARYGQLNIYTYSGIVLIAANPFDRVEQLYSQDMIQAYAGRRRGELEPHLFAIAEEAYRLMKNDHKNQTIVVSGESGAGKTVSAKYIMRYFASVEQAVDHRSSNGHAPLEMSETEERILATNPIMEAFGNAKTTRNDNSSRFGKYLEILFNKKTSIIGARIRTYLLERSRLVFQPQNERNYHIFYQLLEGLPQEQRDQLGLTKIEDYHYLNQGGAHHIDGVDDAKDYQITVEALSTVGFSADTQFQLFKILAALLHIGNIEVKKTRNDASLSSDEPNLQKVCELLEIDSFNFAKWITKKQIVTRSEKIVSNLSYSQALVARDSVAKFIFSALFDWLVENINTVLCNPEVANEIESFIGVLDIYGFEHFEVNSFEQFCINYANEKLQQEFNQHVFKLEQQEYVTEEIEWSFIEFNDNQPCIDLIENKVGILSLLDEESRLPAGSDEGWTQKLYQTLDKPPTNEVFSKPRFGQSKFVVSHYALDVAYDVDGFIEKNRDTVSDGHLEVLKASANPTLLSILSTIDKNAAKIAEQQEANKKPGGARMINRKPTLGSIFKNSLIELMNTINSTNVHYIRCIKPNEDKEAWKFDNLMVLSQLRACGVLETIRISCAGFPSRWTYNEFVLRYHILIPSEYWTKIFTAEATEEDVRDMCRRILDVSVGDKEKYQLGNTKIFFKAGMLAYLEKLRGNKMHAASVLIQKKVKALYYRRQYLVTMKSLKNFQALTNGFVIRKQIEIQMETEAALVLQSVFRGISTRDRVLGLIATMIKIQGIVKRKLMQRELAERQRMDAVVAIQSNIRGFVPRQKYRLVKRSTVTVQSGVRRILAQKQLKQLKADAKSVNHLKEVGYKLENKVIELTESLAQKVKDNRQLNLKIESLQQSLNESANIKTLLATQKSDHARELQARSDTHKSEVAAVNEKLVLAKEELSKARAEIDELIEEQARLQEDVKTKLEELKQVRQEYTDSQTQNSDLKNEVKSLKDEIGRLQNAIRNGIATNGVNTSTPTKSRRFSNHSSLMDGTSPRQFNVVSMNNGVEEDARSTASALSQINDELYKLLEDTKALNTEIVEGLLKAFKTPETGVAVELTRKEVLYPARIMIIILSDMWRLGLTKQSESFLAEAMSTIQKLVTNLKGEDLVSHGAFWLTNVRELYSFVVYAQESILNDDSYNSGLNEEEYKEYVTLVTELKDDFESLSYNIYNIWLKKLQKDLEKKAISAVVMSQSLPGFIAPESSPFLPKLFAQSTSYKMDDILTFFNSIYWSMKAYHVEQEVFRDVIITLLKHVDAICFNDLIMRRNFLSWKRGLQLNYNVTRLEEWCKSHHLPEGTECLQHMLQASKLLQLKKANLRDINIIWEICSALKPAQIQKLISQYAVADYEVPISPDLLKFVADRVKSESSLSSDGKSQTHSSDIFLSVDSGPFEDPFNLIETRQFGRIEAYIPAWMNLPLTRRVVELVTQHVTVQEAQKLT</sequence>
<feature type="region of interest" description="Disordered" evidence="11">
    <location>
        <begin position="1086"/>
        <end position="1113"/>
    </location>
</feature>
<dbReference type="Gene3D" id="1.10.10.820">
    <property type="match status" value="1"/>
</dbReference>
<evidence type="ECO:0000313" key="15">
    <source>
        <dbReference type="EMBL" id="SCU96379.1"/>
    </source>
</evidence>
<dbReference type="CDD" id="cd01380">
    <property type="entry name" value="MYSc_Myo5"/>
    <property type="match status" value="1"/>
</dbReference>
<dbReference type="SMART" id="SM00242">
    <property type="entry name" value="MYSc"/>
    <property type="match status" value="1"/>
</dbReference>
<dbReference type="GO" id="GO:0007015">
    <property type="term" value="P:actin filament organization"/>
    <property type="evidence" value="ECO:0007669"/>
    <property type="project" value="TreeGrafter"/>
</dbReference>
<dbReference type="OrthoDB" id="6108017at2759"/>
<evidence type="ECO:0000259" key="13">
    <source>
        <dbReference type="PROSITE" id="PS51456"/>
    </source>
</evidence>
<keyword evidence="5 10" id="KW-0175">Coiled coil</keyword>
<keyword evidence="3 9" id="KW-0547">Nucleotide-binding</keyword>
<dbReference type="Pfam" id="PF01843">
    <property type="entry name" value="DIL"/>
    <property type="match status" value="1"/>
</dbReference>
<evidence type="ECO:0000256" key="1">
    <source>
        <dbReference type="ARBA" id="ARBA00008314"/>
    </source>
</evidence>
<dbReference type="InterPro" id="IPR001609">
    <property type="entry name" value="Myosin_head_motor_dom-like"/>
</dbReference>
<evidence type="ECO:0000259" key="14">
    <source>
        <dbReference type="PROSITE" id="PS51844"/>
    </source>
</evidence>
<dbReference type="Pfam" id="PF00063">
    <property type="entry name" value="Myosin_head"/>
    <property type="match status" value="1"/>
</dbReference>
<dbReference type="GO" id="GO:0016459">
    <property type="term" value="C:myosin complex"/>
    <property type="evidence" value="ECO:0007669"/>
    <property type="project" value="UniProtKB-KW"/>
</dbReference>
<dbReference type="InterPro" id="IPR027417">
    <property type="entry name" value="P-loop_NTPase"/>
</dbReference>
<dbReference type="Gene3D" id="1.20.120.720">
    <property type="entry name" value="Myosin VI head, motor domain, U50 subdomain"/>
    <property type="match status" value="1"/>
</dbReference>
<dbReference type="InterPro" id="IPR036103">
    <property type="entry name" value="MYSc_Myo5"/>
</dbReference>
<dbReference type="InterPro" id="IPR036961">
    <property type="entry name" value="Kinesin_motor_dom_sf"/>
</dbReference>
<dbReference type="InterPro" id="IPR004009">
    <property type="entry name" value="SH3_Myosin"/>
</dbReference>
<keyword evidence="8 9" id="KW-0009">Actin-binding</keyword>
<keyword evidence="4 9" id="KW-0067">ATP-binding</keyword>
<comment type="similarity">
    <text evidence="1 9">Belongs to the TRAFAC class myosin-kinesin ATPase superfamily. Myosin family.</text>
</comment>
<dbReference type="CDD" id="cd15480">
    <property type="entry name" value="fMyo2p_CBD"/>
    <property type="match status" value="1"/>
</dbReference>
<dbReference type="Gene3D" id="1.20.5.190">
    <property type="match status" value="2"/>
</dbReference>
<feature type="binding site" evidence="9">
    <location>
        <begin position="165"/>
        <end position="172"/>
    </location>
    <ligand>
        <name>ATP</name>
        <dbReference type="ChEBI" id="CHEBI:30616"/>
    </ligand>
</feature>
<proteinExistence type="inferred from homology"/>
<feature type="domain" description="Myosin N-terminal SH3-like" evidence="14">
    <location>
        <begin position="5"/>
        <end position="58"/>
    </location>
</feature>
<dbReference type="Proteomes" id="UP000191024">
    <property type="component" value="Chromosome F"/>
</dbReference>
<evidence type="ECO:0000256" key="8">
    <source>
        <dbReference type="ARBA" id="ARBA00023203"/>
    </source>
</evidence>
<accession>A0A1G4JYV4</accession>
<dbReference type="PROSITE" id="PS50096">
    <property type="entry name" value="IQ"/>
    <property type="match status" value="2"/>
</dbReference>
<evidence type="ECO:0000256" key="2">
    <source>
        <dbReference type="ARBA" id="ARBA00022737"/>
    </source>
</evidence>
<dbReference type="InterPro" id="IPR000048">
    <property type="entry name" value="IQ_motif_EF-hand-BS"/>
</dbReference>
<dbReference type="Gene3D" id="6.20.240.20">
    <property type="match status" value="1"/>
</dbReference>
<feature type="compositionally biased region" description="Polar residues" evidence="11">
    <location>
        <begin position="1086"/>
        <end position="1096"/>
    </location>
</feature>
<dbReference type="Pfam" id="PF00612">
    <property type="entry name" value="IQ"/>
    <property type="match status" value="1"/>
</dbReference>
<name>A0A1G4JYV4_9SACH</name>
<dbReference type="PANTHER" id="PTHR13140:SF706">
    <property type="entry name" value="DILUTE CLASS UNCONVENTIONAL MYOSIN, ISOFORM C"/>
    <property type="match status" value="1"/>
</dbReference>
<evidence type="ECO:0000256" key="9">
    <source>
        <dbReference type="PROSITE-ProRule" id="PRU00782"/>
    </source>
</evidence>
<reference evidence="16" key="1">
    <citation type="submission" date="2016-03" db="EMBL/GenBank/DDBJ databases">
        <authorList>
            <person name="Devillers H."/>
        </authorList>
    </citation>
    <scope>NUCLEOTIDE SEQUENCE [LARGE SCALE GENOMIC DNA]</scope>
</reference>
<feature type="coiled-coil region" evidence="10">
    <location>
        <begin position="951"/>
        <end position="1080"/>
    </location>
</feature>